<dbReference type="Proteomes" id="UP000748752">
    <property type="component" value="Unassembled WGS sequence"/>
</dbReference>
<name>A0ABS1CLP8_9GAMM</name>
<dbReference type="InterPro" id="IPR015797">
    <property type="entry name" value="NUDIX_hydrolase-like_dom_sf"/>
</dbReference>
<protein>
    <recommendedName>
        <fullName evidence="4">NUDIX hydrolase</fullName>
    </recommendedName>
</protein>
<organism evidence="2 3">
    <name type="scientific">Thiohalocapsa halophila</name>
    <dbReference type="NCBI Taxonomy" id="69359"/>
    <lineage>
        <taxon>Bacteria</taxon>
        <taxon>Pseudomonadati</taxon>
        <taxon>Pseudomonadota</taxon>
        <taxon>Gammaproteobacteria</taxon>
        <taxon>Chromatiales</taxon>
        <taxon>Chromatiaceae</taxon>
        <taxon>Thiohalocapsa</taxon>
    </lineage>
</organism>
<evidence type="ECO:0000313" key="2">
    <source>
        <dbReference type="EMBL" id="MBK1632852.1"/>
    </source>
</evidence>
<dbReference type="Gene3D" id="3.90.79.10">
    <property type="entry name" value="Nucleoside Triphosphate Pyrophosphohydrolase"/>
    <property type="match status" value="1"/>
</dbReference>
<dbReference type="EMBL" id="NRRV01000059">
    <property type="protein sequence ID" value="MBK1632852.1"/>
    <property type="molecule type" value="Genomic_DNA"/>
</dbReference>
<sequence>MRVAQWLRWLFKITVWHPLTALLDRAGYTPTTVQVLCIDPRTDQLLLLRTREYRCGYSPVQGLRRGALTFGLVPARVDVREDARRELAEEAVPKPPPLADFRVAERYREGPFQQYDCTVLVVFCDHTAVTLGPETAEGAPCWMPLAEAVELLDNRALRDMFADWRDDPASSPQAPGEAQRRRFLLGPESEVPTPATGGLSLRRPARMQPPAEAALPRLWPMALSMLAAARALGRRDASEVYQANPTFASELWSSMSTAARDCYRPDPRLWRDCRLLDAERPDALLAGWREARVERLAERGSARDARSIPGRASPEAALALQSRARCEMSLDLIYDTVEDRVGCFLTRGAVAGVISDVLLFAHMSARYVPIPVFHTHPIYRTALGYKQPSAADFWVMGALYYRLEGATVGDCVFHPDGTWTEYGITGHGRCCFRRAGDPLLPAGGEPLTTFIEVALPERTAPSVPATP</sequence>
<dbReference type="SUPFAM" id="SSF55811">
    <property type="entry name" value="Nudix"/>
    <property type="match status" value="1"/>
</dbReference>
<proteinExistence type="predicted"/>
<gene>
    <name evidence="2" type="ORF">CKO31_19290</name>
</gene>
<accession>A0ABS1CLP8</accession>
<comment type="caution">
    <text evidence="2">The sequence shown here is derived from an EMBL/GenBank/DDBJ whole genome shotgun (WGS) entry which is preliminary data.</text>
</comment>
<keyword evidence="3" id="KW-1185">Reference proteome</keyword>
<reference evidence="2 3" key="1">
    <citation type="journal article" date="2020" name="Microorganisms">
        <title>Osmotic Adaptation and Compatible Solute Biosynthesis of Phototrophic Bacteria as Revealed from Genome Analyses.</title>
        <authorList>
            <person name="Imhoff J.F."/>
            <person name="Rahn T."/>
            <person name="Kunzel S."/>
            <person name="Keller A."/>
            <person name="Neulinger S.C."/>
        </authorList>
    </citation>
    <scope>NUCLEOTIDE SEQUENCE [LARGE SCALE GENOMIC DNA]</scope>
    <source>
        <strain evidence="2 3">DSM 6210</strain>
    </source>
</reference>
<evidence type="ECO:0000313" key="3">
    <source>
        <dbReference type="Proteomes" id="UP000748752"/>
    </source>
</evidence>
<evidence type="ECO:0008006" key="4">
    <source>
        <dbReference type="Google" id="ProtNLM"/>
    </source>
</evidence>
<feature type="region of interest" description="Disordered" evidence="1">
    <location>
        <begin position="165"/>
        <end position="203"/>
    </location>
</feature>
<evidence type="ECO:0000256" key="1">
    <source>
        <dbReference type="SAM" id="MobiDB-lite"/>
    </source>
</evidence>